<keyword evidence="4 6" id="KW-0539">Nucleus</keyword>
<proteinExistence type="evidence at transcript level"/>
<accession>C1BMP0</accession>
<evidence type="ECO:0000259" key="8">
    <source>
        <dbReference type="Pfam" id="PF22466"/>
    </source>
</evidence>
<evidence type="ECO:0000256" key="4">
    <source>
        <dbReference type="ARBA" id="ARBA00023242"/>
    </source>
</evidence>
<evidence type="ECO:0000256" key="2">
    <source>
        <dbReference type="ARBA" id="ARBA00006343"/>
    </source>
</evidence>
<dbReference type="GO" id="GO:0000811">
    <property type="term" value="C:GINS complex"/>
    <property type="evidence" value="ECO:0007669"/>
    <property type="project" value="UniProtKB-UniRule"/>
</dbReference>
<comment type="subunit">
    <text evidence="6">Component of the GINS complex.</text>
</comment>
<evidence type="ECO:0000259" key="7">
    <source>
        <dbReference type="Pfam" id="PF05916"/>
    </source>
</evidence>
<gene>
    <name evidence="9" type="primary">PSF3</name>
</gene>
<dbReference type="Pfam" id="PF05916">
    <property type="entry name" value="Sld5"/>
    <property type="match status" value="1"/>
</dbReference>
<dbReference type="GO" id="GO:1902975">
    <property type="term" value="P:mitotic DNA replication initiation"/>
    <property type="evidence" value="ECO:0007669"/>
    <property type="project" value="TreeGrafter"/>
</dbReference>
<dbReference type="InterPro" id="IPR038437">
    <property type="entry name" value="GINS_Psf3_sf"/>
</dbReference>
<organism evidence="9">
    <name type="scientific">Caligus rogercresseyi</name>
    <name type="common">Sea louse</name>
    <dbReference type="NCBI Taxonomy" id="217165"/>
    <lineage>
        <taxon>Eukaryota</taxon>
        <taxon>Metazoa</taxon>
        <taxon>Ecdysozoa</taxon>
        <taxon>Arthropoda</taxon>
        <taxon>Crustacea</taxon>
        <taxon>Multicrustacea</taxon>
        <taxon>Hexanauplia</taxon>
        <taxon>Copepoda</taxon>
        <taxon>Siphonostomatoida</taxon>
        <taxon>Caligidae</taxon>
        <taxon>Caligus</taxon>
    </lineage>
</organism>
<protein>
    <recommendedName>
        <fullName evidence="6">DNA replication complex GINS protein PSF3</fullName>
    </recommendedName>
</protein>
<comment type="function">
    <text evidence="5">Required for correct functioning of the GINS complex, a complex that plays an essential role in the initiation of DNA replication, and progression of DNA replication forks. GINS complex is a core component of CDC45-MCM-GINS (CMG) helicase, the molecular machine that unwinds template DNA during replication, and around which the replisome is built.</text>
</comment>
<evidence type="ECO:0000256" key="3">
    <source>
        <dbReference type="ARBA" id="ARBA00022705"/>
    </source>
</evidence>
<comment type="subcellular location">
    <subcellularLocation>
        <location evidence="1 6">Nucleus</location>
    </subcellularLocation>
</comment>
<feature type="domain" description="DNA replication complex GINS protein PSF3 N-terminal" evidence="8">
    <location>
        <begin position="7"/>
        <end position="54"/>
    </location>
</feature>
<dbReference type="PANTHER" id="PTHR22768:SF0">
    <property type="entry name" value="DNA REPLICATION COMPLEX GINS PROTEIN PSF3"/>
    <property type="match status" value="1"/>
</dbReference>
<name>C1BMP0_CALRO</name>
<dbReference type="AlphaFoldDB" id="C1BMP0"/>
<dbReference type="SUPFAM" id="SSF160059">
    <property type="entry name" value="PriA/YqbF domain"/>
    <property type="match status" value="1"/>
</dbReference>
<reference evidence="9" key="1">
    <citation type="submission" date="2009-03" db="EMBL/GenBank/DDBJ databases">
        <title>Caligus rogercresseyi ESTs and full-length cDNAs.</title>
        <authorList>
            <person name="Yasuike M."/>
            <person name="von Schalburg K."/>
            <person name="Cooper G."/>
            <person name="Leong J."/>
            <person name="Jones S.R.M."/>
            <person name="Koop B.F."/>
        </authorList>
    </citation>
    <scope>NUCLEOTIDE SEQUENCE</scope>
    <source>
        <tissue evidence="9">Whole tissue</tissue>
    </source>
</reference>
<dbReference type="CDD" id="cd21693">
    <property type="entry name" value="GINS_B_Psf3"/>
    <property type="match status" value="1"/>
</dbReference>
<feature type="domain" description="GINS subunit" evidence="7">
    <location>
        <begin position="71"/>
        <end position="170"/>
    </location>
</feature>
<dbReference type="InterPro" id="IPR055221">
    <property type="entry name" value="PSF3_N"/>
</dbReference>
<sequence length="194" mass="22008">MSSSYLDLHDILATSYRIPVKTSSSLKSLGFLDPSSGLEDLPENFKVEMPLWMVFPLLRHGLGPDFPKSYSSGHREILEADPSVVDLHKAGPYFYQNGIYLLSKFGGHPDAERLGKILPEVLRRRFRMIMDSSQHAEEGDALTQKAKLDALERELFSAGQESKRQVSAWFKRKTGQIHTADMVSRHYKRKASLE</sequence>
<dbReference type="InterPro" id="IPR036224">
    <property type="entry name" value="GINS_bundle-like_dom_sf"/>
</dbReference>
<dbReference type="CDD" id="cd11713">
    <property type="entry name" value="GINS_A_psf3"/>
    <property type="match status" value="1"/>
</dbReference>
<evidence type="ECO:0000256" key="5">
    <source>
        <dbReference type="ARBA" id="ARBA00045258"/>
    </source>
</evidence>
<dbReference type="Gene3D" id="1.20.58.2050">
    <property type="match status" value="1"/>
</dbReference>
<evidence type="ECO:0000313" key="9">
    <source>
        <dbReference type="EMBL" id="ACO10293.1"/>
    </source>
</evidence>
<dbReference type="InterPro" id="IPR021151">
    <property type="entry name" value="GINS_A"/>
</dbReference>
<evidence type="ECO:0000256" key="6">
    <source>
        <dbReference type="RuleBase" id="RU367161"/>
    </source>
</evidence>
<dbReference type="InterPro" id="IPR010492">
    <property type="entry name" value="GINS_Psf3"/>
</dbReference>
<comment type="similarity">
    <text evidence="2 6">Belongs to the GINS3/PSF3 family.</text>
</comment>
<dbReference type="SUPFAM" id="SSF158573">
    <property type="entry name" value="GINS helical bundle-like"/>
    <property type="match status" value="1"/>
</dbReference>
<dbReference type="Pfam" id="PF22466">
    <property type="entry name" value="PSF3_N"/>
    <property type="match status" value="1"/>
</dbReference>
<evidence type="ECO:0000256" key="1">
    <source>
        <dbReference type="ARBA" id="ARBA00004123"/>
    </source>
</evidence>
<dbReference type="PANTHER" id="PTHR22768">
    <property type="entry name" value="DNA REPLICATION COMPLEX GINS PROTEIN PSF3"/>
    <property type="match status" value="1"/>
</dbReference>
<dbReference type="EMBL" id="BT075869">
    <property type="protein sequence ID" value="ACO10293.1"/>
    <property type="molecule type" value="mRNA"/>
</dbReference>
<keyword evidence="3 6" id="KW-0235">DNA replication</keyword>
<comment type="function">
    <text evidence="6">The GINS complex plays an essential role in the initiation of DNA replication.</text>
</comment>